<dbReference type="AlphaFoldDB" id="A0A7S2GPH4"/>
<dbReference type="GO" id="GO:0005829">
    <property type="term" value="C:cytosol"/>
    <property type="evidence" value="ECO:0007669"/>
    <property type="project" value="TreeGrafter"/>
</dbReference>
<dbReference type="EMBL" id="HBGU01038632">
    <property type="protein sequence ID" value="CAD9465763.1"/>
    <property type="molecule type" value="Transcribed_RNA"/>
</dbReference>
<proteinExistence type="predicted"/>
<dbReference type="Gene3D" id="1.25.10.10">
    <property type="entry name" value="Leucine-rich Repeat Variant"/>
    <property type="match status" value="1"/>
</dbReference>
<dbReference type="GO" id="GO:0005634">
    <property type="term" value="C:nucleus"/>
    <property type="evidence" value="ECO:0007669"/>
    <property type="project" value="TreeGrafter"/>
</dbReference>
<accession>A0A7S2GPH4</accession>
<evidence type="ECO:0000256" key="1">
    <source>
        <dbReference type="ARBA" id="ARBA00022737"/>
    </source>
</evidence>
<dbReference type="InterPro" id="IPR016024">
    <property type="entry name" value="ARM-type_fold"/>
</dbReference>
<protein>
    <recommendedName>
        <fullName evidence="3">TOG domain-containing protein</fullName>
    </recommendedName>
</protein>
<dbReference type="GO" id="GO:0019888">
    <property type="term" value="F:protein phosphatase regulator activity"/>
    <property type="evidence" value="ECO:0007669"/>
    <property type="project" value="TreeGrafter"/>
</dbReference>
<organism evidence="2">
    <name type="scientific">Haptolina brevifila</name>
    <dbReference type="NCBI Taxonomy" id="156173"/>
    <lineage>
        <taxon>Eukaryota</taxon>
        <taxon>Haptista</taxon>
        <taxon>Haptophyta</taxon>
        <taxon>Prymnesiophyceae</taxon>
        <taxon>Prymnesiales</taxon>
        <taxon>Prymnesiaceae</taxon>
        <taxon>Haptolina</taxon>
    </lineage>
</organism>
<dbReference type="PANTHER" id="PTHR10648">
    <property type="entry name" value="SERINE/THREONINE-PROTEIN PHOSPHATASE PP2A 65 KDA REGULATORY SUBUNIT"/>
    <property type="match status" value="1"/>
</dbReference>
<dbReference type="SUPFAM" id="SSF48371">
    <property type="entry name" value="ARM repeat"/>
    <property type="match status" value="1"/>
</dbReference>
<dbReference type="InterPro" id="IPR051023">
    <property type="entry name" value="PP2A_Regulatory_Subunit_A"/>
</dbReference>
<reference evidence="2" key="1">
    <citation type="submission" date="2021-01" db="EMBL/GenBank/DDBJ databases">
        <authorList>
            <person name="Corre E."/>
            <person name="Pelletier E."/>
            <person name="Niang G."/>
            <person name="Scheremetjew M."/>
            <person name="Finn R."/>
            <person name="Kale V."/>
            <person name="Holt S."/>
            <person name="Cochrane G."/>
            <person name="Meng A."/>
            <person name="Brown T."/>
            <person name="Cohen L."/>
        </authorList>
    </citation>
    <scope>NUCLEOTIDE SEQUENCE</scope>
    <source>
        <strain evidence="2">UTEX LB 985</strain>
    </source>
</reference>
<dbReference type="PANTHER" id="PTHR10648:SF4">
    <property type="entry name" value="PROTEIN PHOSPHATASE 2 (FORMERLY 2A), REGULATORY SUBUNIT A, BETA ISOFORM-RELATED"/>
    <property type="match status" value="1"/>
</dbReference>
<gene>
    <name evidence="2" type="ORF">CBRE1094_LOCUS21115</name>
</gene>
<keyword evidence="1" id="KW-0677">Repeat</keyword>
<name>A0A7S2GPH4_9EUKA</name>
<evidence type="ECO:0008006" key="3">
    <source>
        <dbReference type="Google" id="ProtNLM"/>
    </source>
</evidence>
<dbReference type="GO" id="GO:0000159">
    <property type="term" value="C:protein phosphatase type 2A complex"/>
    <property type="evidence" value="ECO:0007669"/>
    <property type="project" value="TreeGrafter"/>
</dbReference>
<evidence type="ECO:0000313" key="2">
    <source>
        <dbReference type="EMBL" id="CAD9465763.1"/>
    </source>
</evidence>
<sequence length="664" mass="74562">MSKPGDVDEIDYFMSKLAVDVVSDGQSPVKVHKTWVSRLPVIAMAVGPIQTKGRLMKKLDEKIEETLSWQNKEGTDSQKTRATGTMGDQVLTNLATTLGGFVPYVGGIEHAECLLEPLTKLSEIHETCVRDAAVKSIKLVYQEVFSASYTNDQDSEWIKRQSFVEKLLAFVLKEHSKDQFFTKQISVCALAAVAFDATKKAPLQHTFSSGNVENVQDLIVLRFKDLQDGHDPMLRRATAENIRDMACVCGPERTWKDLKPIWETFIHDTQQDSIRSHAIKAASCIFTNQTNDGGAMNEQLVKCWKSLELCGNDKAWQVRQAVGRALPEVVLHAKCLDEASRKEIGSMYMRLLNDQETEVWSATALRSAAAAKNFGDAVLTEEIFLTVKKHVLAPEQEGLRRIQLAESMLEMGYPLGPQKSKQFFLTAEWEYGDKTLLNKLFEEEGDTNFRLAIIRKLKALFEEDLIPLANAMDVVYKVSEMCRSKNWRIRHGALELTPWVAKNVPTWADPACKFCDDKHGFLMDHCFDNTAEVRRMWVEVSAEIIKQDKNGVEWYKKNVAPVLAKCTEQANYLHKAVLLNALSKLVPMLKGNDDLFAPLISNALLMADSTVPNLKLLVAKTLGEVKDYCNPSQQAEITNVLKTLQSDADVDVRENALAAEQRST</sequence>
<dbReference type="InterPro" id="IPR011989">
    <property type="entry name" value="ARM-like"/>
</dbReference>